<reference evidence="1" key="1">
    <citation type="submission" date="2020-08" db="EMBL/GenBank/DDBJ databases">
        <title>Genome public.</title>
        <authorList>
            <person name="Liu C."/>
            <person name="Sun Q."/>
        </authorList>
    </citation>
    <scope>NUCLEOTIDE SEQUENCE</scope>
    <source>
        <strain evidence="1">NSJ-28</strain>
    </source>
</reference>
<evidence type="ECO:0000313" key="2">
    <source>
        <dbReference type="Proteomes" id="UP000606499"/>
    </source>
</evidence>
<dbReference type="RefSeq" id="WP_186949615.1">
    <property type="nucleotide sequence ID" value="NZ_JACOPL010000003.1"/>
</dbReference>
<proteinExistence type="predicted"/>
<dbReference type="AlphaFoldDB" id="A0A923LV34"/>
<keyword evidence="2" id="KW-1185">Reference proteome</keyword>
<evidence type="ECO:0000313" key="1">
    <source>
        <dbReference type="EMBL" id="MBC5724690.1"/>
    </source>
</evidence>
<gene>
    <name evidence="1" type="ORF">H8S45_04350</name>
</gene>
<sequence>MHGQNSPRVPGMEYVEIEPFTWEDAINGTTSYSTVTRNVSIKSISRPSDSHYDPIPLAVAVTGAWQNDASVVKATVSGTSRVTSGSCSANLYLIITPDSSRAVNAKIRVEGFIIWGLGGFRCYSQSSSTLDLTMGREVTMQYKSDL</sequence>
<organism evidence="1 2">
    <name type="scientific">Agathobaculum faecis</name>
    <dbReference type="NCBI Taxonomy" id="2763013"/>
    <lineage>
        <taxon>Bacteria</taxon>
        <taxon>Bacillati</taxon>
        <taxon>Bacillota</taxon>
        <taxon>Clostridia</taxon>
        <taxon>Eubacteriales</taxon>
        <taxon>Butyricicoccaceae</taxon>
        <taxon>Agathobaculum</taxon>
    </lineage>
</organism>
<name>A0A923LV34_9FIRM</name>
<protein>
    <submittedName>
        <fullName evidence="1">Uncharacterized protein</fullName>
    </submittedName>
</protein>
<comment type="caution">
    <text evidence="1">The sequence shown here is derived from an EMBL/GenBank/DDBJ whole genome shotgun (WGS) entry which is preliminary data.</text>
</comment>
<dbReference type="EMBL" id="JACOPL010000003">
    <property type="protein sequence ID" value="MBC5724690.1"/>
    <property type="molecule type" value="Genomic_DNA"/>
</dbReference>
<dbReference type="Proteomes" id="UP000606499">
    <property type="component" value="Unassembled WGS sequence"/>
</dbReference>
<accession>A0A923LV34</accession>